<evidence type="ECO:0000313" key="2">
    <source>
        <dbReference type="Proteomes" id="UP000812440"/>
    </source>
</evidence>
<name>A0A8T2KG26_9PIPI</name>
<dbReference type="PANTHER" id="PTHR33960">
    <property type="entry name" value="SIMILAR TO KIAA0825 PROTEIN"/>
    <property type="match status" value="1"/>
</dbReference>
<dbReference type="OrthoDB" id="10007406at2759"/>
<gene>
    <name evidence="1" type="ORF">GDO86_002236</name>
</gene>
<dbReference type="PANTHER" id="PTHR33960:SF1">
    <property type="entry name" value="SIMILAR TO KIAA0825 PROTEIN"/>
    <property type="match status" value="1"/>
</dbReference>
<evidence type="ECO:0000313" key="1">
    <source>
        <dbReference type="EMBL" id="KAG8456375.1"/>
    </source>
</evidence>
<comment type="caution">
    <text evidence="1">The sequence shown here is derived from an EMBL/GenBank/DDBJ whole genome shotgun (WGS) entry which is preliminary data.</text>
</comment>
<evidence type="ECO:0008006" key="3">
    <source>
        <dbReference type="Google" id="ProtNLM"/>
    </source>
</evidence>
<organism evidence="1 2">
    <name type="scientific">Hymenochirus boettgeri</name>
    <name type="common">Congo dwarf clawed frog</name>
    <dbReference type="NCBI Taxonomy" id="247094"/>
    <lineage>
        <taxon>Eukaryota</taxon>
        <taxon>Metazoa</taxon>
        <taxon>Chordata</taxon>
        <taxon>Craniata</taxon>
        <taxon>Vertebrata</taxon>
        <taxon>Euteleostomi</taxon>
        <taxon>Amphibia</taxon>
        <taxon>Batrachia</taxon>
        <taxon>Anura</taxon>
        <taxon>Pipoidea</taxon>
        <taxon>Pipidae</taxon>
        <taxon>Pipinae</taxon>
        <taxon>Hymenochirus</taxon>
    </lineage>
</organism>
<dbReference type="Proteomes" id="UP000812440">
    <property type="component" value="Chromosome 1"/>
</dbReference>
<keyword evidence="2" id="KW-1185">Reference proteome</keyword>
<dbReference type="InterPro" id="IPR027993">
    <property type="entry name" value="DUF4495"/>
</dbReference>
<protein>
    <recommendedName>
        <fullName evidence="3">KIAA0825</fullName>
    </recommendedName>
</protein>
<dbReference type="AlphaFoldDB" id="A0A8T2KG26"/>
<reference evidence="1" key="1">
    <citation type="thesis" date="2020" institute="ProQuest LLC" country="789 East Eisenhower Parkway, Ann Arbor, MI, USA">
        <title>Comparative Genomics and Chromosome Evolution.</title>
        <authorList>
            <person name="Mudd A.B."/>
        </authorList>
    </citation>
    <scope>NUCLEOTIDE SEQUENCE</scope>
    <source>
        <strain evidence="1">Female2</strain>
        <tissue evidence="1">Blood</tissue>
    </source>
</reference>
<accession>A0A8T2KG26</accession>
<dbReference type="Pfam" id="PF14906">
    <property type="entry name" value="DUF4495"/>
    <property type="match status" value="1"/>
</dbReference>
<sequence>MEKKGEDHIDFTFLDCVLETFPEDQAYKQILNDIEEKLNENAMSMEEGLQNLKLEVNEMCGSEMLKSNQDCLHWLNNYHSSCVETPEAPHSDVIGFLRTLQHFLKNSENQEDIILEFLFDLNNECRVYFLTSPSLSSSQCISQTSLHAVDDDSPMDIQAVWDDIRLHLRRHLVGKLQICDSFNTESNIRTKTYCLRQFLFLYPEKDVLTKYQNIRRNYMKTFLHSEDRSVEAIYHDSVPKVFSMLKEDLSLLRNIMDAPLIIKFIKETYFEAVIEEINIFDILCETNTNPNSLYSTKHSKCKQKQKFDLKSEKVESAVSKYVTSTLQSHYNLETNTASRWPSRRANSSGQGSAVYLHLKDKGHTFEDCNLTLKFDWKNILKKNMFHSLLQSLPAQLENFSIQILKHENEWSSVAGSQINLISVPTSCDDNESVAEKKKKPKTVAKFCLNIIEEFDFIFPLALACYDDSLLDIRCCFVETFKKVAVLILSKLEECTKQFPCRVPLKSLHVILSSAVYVVHHFKYYKVKINQKALFLALIQQYQEFINNLQIQIIDYCISVCSTCIFQDAESHHWDDNKAFFEGERCSFSIEMWYYFCCSLRHDLWTILPPSLAKAILKDVLEQTLALLALRYSQVQPNYKRVSQIRHDILAIFSCVKNMLWSICNSAQDFISQTQCTRDTAFKIHNHCNSLIPVMVVLSAPLETLHGLLTKHASDSTSSASNSRPVGLEWLIYMETDIFSLSFKTPSAVEMAARGQLKLLLSQPYCNWNLLLETLLHSDCLVAKTLLTCSISEISKCNDNVPESDPCLAEMILTVFSYCTLSPKSFTSIVVTYMDQQSLWEYLYSQADYTFRDKVPYIIRYLKEFLKKTVQGLLKQVFTFILSWERIVDPESCMYKYRIPERLLNAVPKQWKFLSRENRVKASQKRITKLTAEAVSIVIRKLPSVTACVPSPIKYFYLFSESKIPGFSSLSNKAGILIWNLIQAICEVLGDGNTIEHVTGSNLSRWCNERLAAVCGCLQRINGNKNDDFKVEAQKVIDSIEEEHPNWIENQFLKAKNLSRRCDSALQVDSTVLNNQTSELEMTEQKINMMVLDICHKPGCSKYLRQIYHIIQLNEVPSTDWSSLLPCCLYVDPHSFTALLEH</sequence>
<dbReference type="EMBL" id="JAACNH010000001">
    <property type="protein sequence ID" value="KAG8456375.1"/>
    <property type="molecule type" value="Genomic_DNA"/>
</dbReference>
<feature type="non-terminal residue" evidence="1">
    <location>
        <position position="1141"/>
    </location>
</feature>
<proteinExistence type="predicted"/>